<gene>
    <name evidence="2" type="ORF">BXY39_2924</name>
</gene>
<evidence type="ECO:0000313" key="3">
    <source>
        <dbReference type="Proteomes" id="UP000271227"/>
    </source>
</evidence>
<dbReference type="Pfam" id="PF11412">
    <property type="entry name" value="DsbD_N"/>
    <property type="match status" value="1"/>
</dbReference>
<protein>
    <submittedName>
        <fullName evidence="2">DsbC/DsbD-like thiol-disulfide interchange protein</fullName>
    </submittedName>
</protein>
<dbReference type="InParanoid" id="A0A3M0CN25"/>
<dbReference type="AlphaFoldDB" id="A0A3M0CN25"/>
<sequence>MRIRQAFRQKPGGRIARGMLPPLMAVFAVLWLAPLARGVETPWQNHQDMVETRLVGAPVGEGVGEGGGEDGRWVYGWEARLSPGWKTYWRSPGEAGLPVVISREGEPVEVFYTLPERFELFGLETYGYSKRVLLPFAPGNDVGGAEISVSFMVCKDICVPFDARYEIPRATGQGGTPVTHGILLEQALARVPDRTGDGGAGLTVISAAVTGPPGRQRLVVDAAAGAPLVFADLMAEAGEGVHFGRPDTRLLDDGRRIRFVVPAMVMDKSSDLRGRQARLTFTDGRGHAIDRLVRLND</sequence>
<dbReference type="Proteomes" id="UP000271227">
    <property type="component" value="Unassembled WGS sequence"/>
</dbReference>
<keyword evidence="3" id="KW-1185">Reference proteome</keyword>
<dbReference type="InterPro" id="IPR028250">
    <property type="entry name" value="DsbDN"/>
</dbReference>
<evidence type="ECO:0000259" key="1">
    <source>
        <dbReference type="Pfam" id="PF11412"/>
    </source>
</evidence>
<name>A0A3M0CN25_9PROT</name>
<organism evidence="2 3">
    <name type="scientific">Eilatimonas milleporae</name>
    <dbReference type="NCBI Taxonomy" id="911205"/>
    <lineage>
        <taxon>Bacteria</taxon>
        <taxon>Pseudomonadati</taxon>
        <taxon>Pseudomonadota</taxon>
        <taxon>Alphaproteobacteria</taxon>
        <taxon>Kordiimonadales</taxon>
        <taxon>Kordiimonadaceae</taxon>
        <taxon>Eilatimonas</taxon>
    </lineage>
</organism>
<comment type="caution">
    <text evidence="2">The sequence shown here is derived from an EMBL/GenBank/DDBJ whole genome shotgun (WGS) entry which is preliminary data.</text>
</comment>
<feature type="domain" description="Thiol:disulfide interchange protein DsbD N-terminal" evidence="1">
    <location>
        <begin position="78"/>
        <end position="165"/>
    </location>
</feature>
<evidence type="ECO:0000313" key="2">
    <source>
        <dbReference type="EMBL" id="RMB04653.1"/>
    </source>
</evidence>
<proteinExistence type="predicted"/>
<dbReference type="EMBL" id="REFR01000013">
    <property type="protein sequence ID" value="RMB04653.1"/>
    <property type="molecule type" value="Genomic_DNA"/>
</dbReference>
<dbReference type="RefSeq" id="WP_170163857.1">
    <property type="nucleotide sequence ID" value="NZ_REFR01000013.1"/>
</dbReference>
<reference evidence="2 3" key="1">
    <citation type="submission" date="2018-10" db="EMBL/GenBank/DDBJ databases">
        <title>Genomic Encyclopedia of Archaeal and Bacterial Type Strains, Phase II (KMG-II): from individual species to whole genera.</title>
        <authorList>
            <person name="Goeker M."/>
        </authorList>
    </citation>
    <scope>NUCLEOTIDE SEQUENCE [LARGE SCALE GENOMIC DNA]</scope>
    <source>
        <strain evidence="2 3">DSM 25217</strain>
    </source>
</reference>
<accession>A0A3M0CN25</accession>